<dbReference type="STRING" id="765257.A0A0C9ZSB4"/>
<organism evidence="2 3">
    <name type="scientific">Pisolithus microcarpus 441</name>
    <dbReference type="NCBI Taxonomy" id="765257"/>
    <lineage>
        <taxon>Eukaryota</taxon>
        <taxon>Fungi</taxon>
        <taxon>Dikarya</taxon>
        <taxon>Basidiomycota</taxon>
        <taxon>Agaricomycotina</taxon>
        <taxon>Agaricomycetes</taxon>
        <taxon>Agaricomycetidae</taxon>
        <taxon>Boletales</taxon>
        <taxon>Sclerodermatineae</taxon>
        <taxon>Pisolithaceae</taxon>
        <taxon>Pisolithus</taxon>
    </lineage>
</organism>
<keyword evidence="3" id="KW-1185">Reference proteome</keyword>
<dbReference type="Proteomes" id="UP000054018">
    <property type="component" value="Unassembled WGS sequence"/>
</dbReference>
<sequence>TKAFQQLKQVLMSEPVLRAPRFDGTPFILTTDGCKDGFGDSLPTVVLAQHFEMTLAGGQKVTVVHPIGFASK</sequence>
<name>A0A0C9ZSB4_9AGAM</name>
<dbReference type="InterPro" id="IPR041577">
    <property type="entry name" value="RT_RNaseH_2"/>
</dbReference>
<accession>A0A0C9ZSB4</accession>
<protein>
    <recommendedName>
        <fullName evidence="1">Reverse transcriptase/retrotransposon-derived protein RNase H-like domain-containing protein</fullName>
    </recommendedName>
</protein>
<feature type="non-terminal residue" evidence="2">
    <location>
        <position position="1"/>
    </location>
</feature>
<dbReference type="OrthoDB" id="2635857at2759"/>
<evidence type="ECO:0000313" key="2">
    <source>
        <dbReference type="EMBL" id="KIK22648.1"/>
    </source>
</evidence>
<dbReference type="EMBL" id="KN833737">
    <property type="protein sequence ID" value="KIK22648.1"/>
    <property type="molecule type" value="Genomic_DNA"/>
</dbReference>
<reference evidence="3" key="2">
    <citation type="submission" date="2015-01" db="EMBL/GenBank/DDBJ databases">
        <title>Evolutionary Origins and Diversification of the Mycorrhizal Mutualists.</title>
        <authorList>
            <consortium name="DOE Joint Genome Institute"/>
            <consortium name="Mycorrhizal Genomics Consortium"/>
            <person name="Kohler A."/>
            <person name="Kuo A."/>
            <person name="Nagy L.G."/>
            <person name="Floudas D."/>
            <person name="Copeland A."/>
            <person name="Barry K.W."/>
            <person name="Cichocki N."/>
            <person name="Veneault-Fourrey C."/>
            <person name="LaButti K."/>
            <person name="Lindquist E.A."/>
            <person name="Lipzen A."/>
            <person name="Lundell T."/>
            <person name="Morin E."/>
            <person name="Murat C."/>
            <person name="Riley R."/>
            <person name="Ohm R."/>
            <person name="Sun H."/>
            <person name="Tunlid A."/>
            <person name="Henrissat B."/>
            <person name="Grigoriev I.V."/>
            <person name="Hibbett D.S."/>
            <person name="Martin F."/>
        </authorList>
    </citation>
    <scope>NUCLEOTIDE SEQUENCE [LARGE SCALE GENOMIC DNA]</scope>
    <source>
        <strain evidence="3">441</strain>
    </source>
</reference>
<evidence type="ECO:0000259" key="1">
    <source>
        <dbReference type="Pfam" id="PF17919"/>
    </source>
</evidence>
<feature type="domain" description="Reverse transcriptase/retrotransposon-derived protein RNase H-like" evidence="1">
    <location>
        <begin position="1"/>
        <end position="42"/>
    </location>
</feature>
<dbReference type="Pfam" id="PF17919">
    <property type="entry name" value="RT_RNaseH_2"/>
    <property type="match status" value="1"/>
</dbReference>
<evidence type="ECO:0000313" key="3">
    <source>
        <dbReference type="Proteomes" id="UP000054018"/>
    </source>
</evidence>
<reference evidence="2 3" key="1">
    <citation type="submission" date="2014-04" db="EMBL/GenBank/DDBJ databases">
        <authorList>
            <consortium name="DOE Joint Genome Institute"/>
            <person name="Kuo A."/>
            <person name="Kohler A."/>
            <person name="Costa M.D."/>
            <person name="Nagy L.G."/>
            <person name="Floudas D."/>
            <person name="Copeland A."/>
            <person name="Barry K.W."/>
            <person name="Cichocki N."/>
            <person name="Veneault-Fourrey C."/>
            <person name="LaButti K."/>
            <person name="Lindquist E.A."/>
            <person name="Lipzen A."/>
            <person name="Lundell T."/>
            <person name="Morin E."/>
            <person name="Murat C."/>
            <person name="Sun H."/>
            <person name="Tunlid A."/>
            <person name="Henrissat B."/>
            <person name="Grigoriev I.V."/>
            <person name="Hibbett D.S."/>
            <person name="Martin F."/>
            <person name="Nordberg H.P."/>
            <person name="Cantor M.N."/>
            <person name="Hua S.X."/>
        </authorList>
    </citation>
    <scope>NUCLEOTIDE SEQUENCE [LARGE SCALE GENOMIC DNA]</scope>
    <source>
        <strain evidence="2 3">441</strain>
    </source>
</reference>
<gene>
    <name evidence="2" type="ORF">PISMIDRAFT_78150</name>
</gene>
<dbReference type="HOGENOM" id="CLU_178721_0_0_1"/>
<feature type="non-terminal residue" evidence="2">
    <location>
        <position position="72"/>
    </location>
</feature>
<proteinExistence type="predicted"/>
<dbReference type="AlphaFoldDB" id="A0A0C9ZSB4"/>